<feature type="non-terminal residue" evidence="2">
    <location>
        <position position="1"/>
    </location>
</feature>
<dbReference type="InterPro" id="IPR050707">
    <property type="entry name" value="HTH_MetabolicPath_Reg"/>
</dbReference>
<dbReference type="GO" id="GO:0003677">
    <property type="term" value="F:DNA binding"/>
    <property type="evidence" value="ECO:0007669"/>
    <property type="project" value="TreeGrafter"/>
</dbReference>
<gene>
    <name evidence="2" type="ORF">S03H2_32579</name>
</gene>
<dbReference type="GO" id="GO:0045892">
    <property type="term" value="P:negative regulation of DNA-templated transcription"/>
    <property type="evidence" value="ECO:0007669"/>
    <property type="project" value="TreeGrafter"/>
</dbReference>
<dbReference type="AlphaFoldDB" id="X1HT41"/>
<dbReference type="PANTHER" id="PTHR30136">
    <property type="entry name" value="HELIX-TURN-HELIX TRANSCRIPTIONAL REGULATOR, ICLR FAMILY"/>
    <property type="match status" value="1"/>
</dbReference>
<evidence type="ECO:0000259" key="1">
    <source>
        <dbReference type="PROSITE" id="PS51078"/>
    </source>
</evidence>
<feature type="domain" description="IclR-ED" evidence="1">
    <location>
        <begin position="27"/>
        <end position="212"/>
    </location>
</feature>
<dbReference type="PROSITE" id="PS51078">
    <property type="entry name" value="ICLR_ED"/>
    <property type="match status" value="1"/>
</dbReference>
<dbReference type="Gene3D" id="3.30.450.40">
    <property type="match status" value="1"/>
</dbReference>
<proteinExistence type="predicted"/>
<dbReference type="EMBL" id="BARU01019796">
    <property type="protein sequence ID" value="GAH56969.1"/>
    <property type="molecule type" value="Genomic_DNA"/>
</dbReference>
<dbReference type="SUPFAM" id="SSF55781">
    <property type="entry name" value="GAF domain-like"/>
    <property type="match status" value="1"/>
</dbReference>
<reference evidence="2" key="1">
    <citation type="journal article" date="2014" name="Front. Microbiol.">
        <title>High frequency of phylogenetically diverse reductive dehalogenase-homologous genes in deep subseafloor sedimentary metagenomes.</title>
        <authorList>
            <person name="Kawai M."/>
            <person name="Futagami T."/>
            <person name="Toyoda A."/>
            <person name="Takaki Y."/>
            <person name="Nishi S."/>
            <person name="Hori S."/>
            <person name="Arai W."/>
            <person name="Tsubouchi T."/>
            <person name="Morono Y."/>
            <person name="Uchiyama I."/>
            <person name="Ito T."/>
            <person name="Fujiyama A."/>
            <person name="Inagaki F."/>
            <person name="Takami H."/>
        </authorList>
    </citation>
    <scope>NUCLEOTIDE SEQUENCE</scope>
    <source>
        <strain evidence="2">Expedition CK06-06</strain>
    </source>
</reference>
<comment type="caution">
    <text evidence="2">The sequence shown here is derived from an EMBL/GenBank/DDBJ whole genome shotgun (WGS) entry which is preliminary data.</text>
</comment>
<name>X1HT41_9ZZZZ</name>
<organism evidence="2">
    <name type="scientific">marine sediment metagenome</name>
    <dbReference type="NCBI Taxonomy" id="412755"/>
    <lineage>
        <taxon>unclassified sequences</taxon>
        <taxon>metagenomes</taxon>
        <taxon>ecological metagenomes</taxon>
    </lineage>
</organism>
<accession>X1HT41</accession>
<dbReference type="PANTHER" id="PTHR30136:SF24">
    <property type="entry name" value="HTH-TYPE TRANSCRIPTIONAL REPRESSOR ALLR"/>
    <property type="match status" value="1"/>
</dbReference>
<dbReference type="Pfam" id="PF01614">
    <property type="entry name" value="IclR_C"/>
    <property type="match status" value="1"/>
</dbReference>
<dbReference type="InterPro" id="IPR029016">
    <property type="entry name" value="GAF-like_dom_sf"/>
</dbReference>
<sequence length="218" mass="24525">TKQLKSLVSYSLVDQEKETSKYRLGLQILEYSNSFYNSFDFRQIAKPFLKKICSETGLTTFLTAWYNGRSICTDSIAPSRNANTHLFVEIGKEMPFHSAASAKVLLAYQSPDDIKRIINEKSLPKYTSKTIINPKKLEEHLSEIRHKGFSICNEELEEGIKAISAPVKNIDRETIASITITGLSKKLPSSNIKKFIKILVNSAQELSGMLGYKGKNIL</sequence>
<evidence type="ECO:0000313" key="2">
    <source>
        <dbReference type="EMBL" id="GAH56969.1"/>
    </source>
</evidence>
<dbReference type="InterPro" id="IPR014757">
    <property type="entry name" value="Tscrpt_reg_IclR_C"/>
</dbReference>
<protein>
    <recommendedName>
        <fullName evidence="1">IclR-ED domain-containing protein</fullName>
    </recommendedName>
</protein>
<dbReference type="GO" id="GO:0003700">
    <property type="term" value="F:DNA-binding transcription factor activity"/>
    <property type="evidence" value="ECO:0007669"/>
    <property type="project" value="TreeGrafter"/>
</dbReference>